<dbReference type="AlphaFoldDB" id="A0A9J5VY89"/>
<dbReference type="Proteomes" id="UP000824120">
    <property type="component" value="Unassembled WGS sequence"/>
</dbReference>
<keyword evidence="2" id="KW-1185">Reference proteome</keyword>
<evidence type="ECO:0000313" key="1">
    <source>
        <dbReference type="EMBL" id="KAG5567934.1"/>
    </source>
</evidence>
<accession>A0A9J5VY89</accession>
<dbReference type="EMBL" id="JACXVP010000338">
    <property type="protein sequence ID" value="KAG5567934.1"/>
    <property type="molecule type" value="Genomic_DNA"/>
</dbReference>
<name>A0A9J5VY89_SOLCO</name>
<proteinExistence type="predicted"/>
<evidence type="ECO:0000313" key="2">
    <source>
        <dbReference type="Proteomes" id="UP000824120"/>
    </source>
</evidence>
<reference evidence="1" key="1">
    <citation type="submission" date="2020-09" db="EMBL/GenBank/DDBJ databases">
        <title>De no assembly of potato wild relative species, Solanum commersonii.</title>
        <authorList>
            <person name="Cho K."/>
        </authorList>
    </citation>
    <scope>NUCLEOTIDE SEQUENCE</scope>
    <source>
        <strain evidence="1">LZ3.2</strain>
        <tissue evidence="1">Leaf</tissue>
    </source>
</reference>
<sequence length="150" mass="18052">MALETNLENQDPSQGFRTTVNLRDMFLCILGVNWVMPKTTLDLLRQWEGVTRRRRSKEDWWKCIPACIWWTLWKERNERSHDGKLNNTQKIKMNSLSLLYFWCKQDLVREVMPNVPWKCLMFKNGARPKAKFTKWLQLQEKLMTTDTLSK</sequence>
<organism evidence="1 2">
    <name type="scientific">Solanum commersonii</name>
    <name type="common">Commerson's wild potato</name>
    <name type="synonym">Commerson's nightshade</name>
    <dbReference type="NCBI Taxonomy" id="4109"/>
    <lineage>
        <taxon>Eukaryota</taxon>
        <taxon>Viridiplantae</taxon>
        <taxon>Streptophyta</taxon>
        <taxon>Embryophyta</taxon>
        <taxon>Tracheophyta</taxon>
        <taxon>Spermatophyta</taxon>
        <taxon>Magnoliopsida</taxon>
        <taxon>eudicotyledons</taxon>
        <taxon>Gunneridae</taxon>
        <taxon>Pentapetalae</taxon>
        <taxon>asterids</taxon>
        <taxon>lamiids</taxon>
        <taxon>Solanales</taxon>
        <taxon>Solanaceae</taxon>
        <taxon>Solanoideae</taxon>
        <taxon>Solaneae</taxon>
        <taxon>Solanum</taxon>
    </lineage>
</organism>
<comment type="caution">
    <text evidence="1">The sequence shown here is derived from an EMBL/GenBank/DDBJ whole genome shotgun (WGS) entry which is preliminary data.</text>
</comment>
<dbReference type="OrthoDB" id="1256921at2759"/>
<gene>
    <name evidence="1" type="ORF">H5410_065049</name>
</gene>
<protein>
    <submittedName>
        <fullName evidence="1">Uncharacterized protein</fullName>
    </submittedName>
</protein>